<keyword evidence="2" id="KW-1185">Reference proteome</keyword>
<accession>A0A0A8XB88</accession>
<gene>
    <name evidence="1" type="ORF">SAMD00020551_3543</name>
</gene>
<dbReference type="AlphaFoldDB" id="A0A0A8XB88"/>
<proteinExistence type="predicted"/>
<dbReference type="EMBL" id="BASE01000081">
    <property type="protein sequence ID" value="GAM15386.1"/>
    <property type="molecule type" value="Genomic_DNA"/>
</dbReference>
<evidence type="ECO:0000313" key="1">
    <source>
        <dbReference type="EMBL" id="GAM15386.1"/>
    </source>
</evidence>
<organism evidence="1 2">
    <name type="scientific">Mesobacillus selenatarsenatis (strain DSM 18680 / JCM 14380 / FERM P-15431 / SF-1)</name>
    <dbReference type="NCBI Taxonomy" id="1321606"/>
    <lineage>
        <taxon>Bacteria</taxon>
        <taxon>Bacillati</taxon>
        <taxon>Bacillota</taxon>
        <taxon>Bacilli</taxon>
        <taxon>Bacillales</taxon>
        <taxon>Bacillaceae</taxon>
        <taxon>Mesobacillus</taxon>
    </lineage>
</organism>
<sequence length="49" mass="5679">MIAYRRLLKEKLFSRCQLLTPSRFHAVKTGNSIAGEQILNIYNNSLIKK</sequence>
<name>A0A0A8XB88_MESS1</name>
<comment type="caution">
    <text evidence="1">The sequence shown here is derived from an EMBL/GenBank/DDBJ whole genome shotgun (WGS) entry which is preliminary data.</text>
</comment>
<protein>
    <submittedName>
        <fullName evidence="1">Uncharacterized protein</fullName>
    </submittedName>
</protein>
<dbReference type="Proteomes" id="UP000031014">
    <property type="component" value="Unassembled WGS sequence"/>
</dbReference>
<reference evidence="1 2" key="1">
    <citation type="submission" date="2013-06" db="EMBL/GenBank/DDBJ databases">
        <title>Whole genome shotgun sequence of Bacillus selenatarsenatis SF-1.</title>
        <authorList>
            <person name="Kuroda M."/>
            <person name="Sei K."/>
            <person name="Yamashita M."/>
            <person name="Ike M."/>
        </authorList>
    </citation>
    <scope>NUCLEOTIDE SEQUENCE [LARGE SCALE GENOMIC DNA]</scope>
    <source>
        <strain evidence="1 2">SF-1</strain>
    </source>
</reference>
<evidence type="ECO:0000313" key="2">
    <source>
        <dbReference type="Proteomes" id="UP000031014"/>
    </source>
</evidence>
<dbReference type="STRING" id="1321606.SAMD00020551_3543"/>